<accession>A0A154MDT7</accession>
<dbReference type="Proteomes" id="UP000186883">
    <property type="component" value="Unassembled WGS sequence"/>
</dbReference>
<reference evidence="1 3" key="1">
    <citation type="submission" date="2015-12" db="EMBL/GenBank/DDBJ databases">
        <title>Amycolatopsis regifaucium genome sequencing and assembly.</title>
        <authorList>
            <person name="Mayilraj S."/>
        </authorList>
    </citation>
    <scope>NUCLEOTIDE SEQUENCE [LARGE SCALE GENOMIC DNA]</scope>
    <source>
        <strain evidence="1 3">GY080</strain>
    </source>
</reference>
<name>A0A154MDT7_9PSEU</name>
<proteinExistence type="predicted"/>
<evidence type="ECO:0000313" key="4">
    <source>
        <dbReference type="Proteomes" id="UP000186883"/>
    </source>
</evidence>
<keyword evidence="4" id="KW-1185">Reference proteome</keyword>
<evidence type="ECO:0000313" key="1">
    <source>
        <dbReference type="EMBL" id="KZB82728.1"/>
    </source>
</evidence>
<organism evidence="1 3">
    <name type="scientific">Amycolatopsis regifaucium</name>
    <dbReference type="NCBI Taxonomy" id="546365"/>
    <lineage>
        <taxon>Bacteria</taxon>
        <taxon>Bacillati</taxon>
        <taxon>Actinomycetota</taxon>
        <taxon>Actinomycetes</taxon>
        <taxon>Pseudonocardiales</taxon>
        <taxon>Pseudonocardiaceae</taxon>
        <taxon>Amycolatopsis</taxon>
    </lineage>
</organism>
<sequence length="83" mass="8866">MVTKASRALVASAPMTTFRLISPTLPPGTWSVVLPIASMLCQQNDVGGERDPTGYLRIRVADNIDQCGDGNPAGDHRDDRDVG</sequence>
<reference evidence="2 4" key="2">
    <citation type="submission" date="2016-11" db="EMBL/GenBank/DDBJ databases">
        <title>Genome sequencing of Amycolatopsis regifaucium.</title>
        <authorList>
            <person name="Mayilraj S."/>
            <person name="Kaur N."/>
        </authorList>
    </citation>
    <scope>NUCLEOTIDE SEQUENCE [LARGE SCALE GENOMIC DNA]</scope>
    <source>
        <strain evidence="2 4">GY080</strain>
    </source>
</reference>
<dbReference type="EMBL" id="LOBU02000050">
    <property type="protein sequence ID" value="OKA03088.1"/>
    <property type="molecule type" value="Genomic_DNA"/>
</dbReference>
<dbReference type="AlphaFoldDB" id="A0A154MDT7"/>
<evidence type="ECO:0000313" key="2">
    <source>
        <dbReference type="EMBL" id="OKA03088.1"/>
    </source>
</evidence>
<protein>
    <submittedName>
        <fullName evidence="1">Uncharacterized protein</fullName>
    </submittedName>
</protein>
<evidence type="ECO:0000313" key="3">
    <source>
        <dbReference type="Proteomes" id="UP000076321"/>
    </source>
</evidence>
<dbReference type="EMBL" id="LQCI01000032">
    <property type="protein sequence ID" value="KZB82728.1"/>
    <property type="molecule type" value="Genomic_DNA"/>
</dbReference>
<comment type="caution">
    <text evidence="1">The sequence shown here is derived from an EMBL/GenBank/DDBJ whole genome shotgun (WGS) entry which is preliminary data.</text>
</comment>
<dbReference type="Proteomes" id="UP000076321">
    <property type="component" value="Unassembled WGS sequence"/>
</dbReference>
<gene>
    <name evidence="2" type="ORF">ATP06_0237975</name>
    <name evidence="1" type="ORF">AVL48_37545</name>
</gene>